<reference evidence="4 5" key="1">
    <citation type="submission" date="2014-02" db="EMBL/GenBank/DDBJ databases">
        <title>The genome sequence of the entomopathogenic fungus Metarhizium robertsii ARSEF 2575.</title>
        <authorList>
            <person name="Giuliano Garisto Donzelli B."/>
            <person name="Roe B.A."/>
            <person name="Macmil S.L."/>
            <person name="Krasnoff S.B."/>
            <person name="Gibson D.M."/>
        </authorList>
    </citation>
    <scope>NUCLEOTIDE SEQUENCE [LARGE SCALE GENOMIC DNA]</scope>
    <source>
        <strain evidence="4 5">ARSEF 2575</strain>
    </source>
</reference>
<protein>
    <submittedName>
        <fullName evidence="4">Taurine catabolism dioxygenase family protein</fullName>
    </submittedName>
</protein>
<gene>
    <name evidence="4" type="ORF">X797_008576</name>
</gene>
<proteinExistence type="predicted"/>
<dbReference type="InterPro" id="IPR042098">
    <property type="entry name" value="TauD-like_sf"/>
</dbReference>
<dbReference type="eggNOG" id="ENOG502R4JR">
    <property type="taxonomic scope" value="Eukaryota"/>
</dbReference>
<dbReference type="InterPro" id="IPR003819">
    <property type="entry name" value="TauD/TfdA-like"/>
</dbReference>
<keyword evidence="1" id="KW-0560">Oxidoreductase</keyword>
<evidence type="ECO:0000256" key="1">
    <source>
        <dbReference type="ARBA" id="ARBA00023002"/>
    </source>
</evidence>
<dbReference type="SUPFAM" id="SSF51197">
    <property type="entry name" value="Clavaminate synthase-like"/>
    <property type="match status" value="1"/>
</dbReference>
<dbReference type="PANTHER" id="PTHR10696:SF54">
    <property type="entry name" value="FAMILY OXIDOREDUCTASE, PUTATIVE (AFU_ORTHOLOGUE AFUA_4G13850)-RELATED"/>
    <property type="match status" value="1"/>
</dbReference>
<feature type="domain" description="TauD/TfdA-like" evidence="3">
    <location>
        <begin position="97"/>
        <end position="373"/>
    </location>
</feature>
<dbReference type="GO" id="GO:0051213">
    <property type="term" value="F:dioxygenase activity"/>
    <property type="evidence" value="ECO:0007669"/>
    <property type="project" value="UniProtKB-KW"/>
</dbReference>
<dbReference type="Pfam" id="PF02668">
    <property type="entry name" value="TauD"/>
    <property type="match status" value="1"/>
</dbReference>
<comment type="caution">
    <text evidence="4">The sequence shown here is derived from an EMBL/GenBank/DDBJ whole genome shotgun (WGS) entry which is preliminary data.</text>
</comment>
<evidence type="ECO:0000259" key="3">
    <source>
        <dbReference type="Pfam" id="PF02668"/>
    </source>
</evidence>
<evidence type="ECO:0000256" key="2">
    <source>
        <dbReference type="SAM" id="MobiDB-lite"/>
    </source>
</evidence>
<dbReference type="AlphaFoldDB" id="A0A0A1UQZ9"/>
<name>A0A0A1UQZ9_9HYPO</name>
<dbReference type="InterPro" id="IPR050411">
    <property type="entry name" value="AlphaKG_dependent_hydroxylases"/>
</dbReference>
<dbReference type="PANTHER" id="PTHR10696">
    <property type="entry name" value="GAMMA-BUTYROBETAINE HYDROXYLASE-RELATED"/>
    <property type="match status" value="1"/>
</dbReference>
<dbReference type="HOGENOM" id="CLU_041041_0_0_1"/>
<feature type="region of interest" description="Disordered" evidence="2">
    <location>
        <begin position="1"/>
        <end position="20"/>
    </location>
</feature>
<keyword evidence="4" id="KW-0223">Dioxygenase</keyword>
<accession>A0A0A1UQZ9</accession>
<organism evidence="4 5">
    <name type="scientific">Metarhizium robertsii</name>
    <dbReference type="NCBI Taxonomy" id="568076"/>
    <lineage>
        <taxon>Eukaryota</taxon>
        <taxon>Fungi</taxon>
        <taxon>Dikarya</taxon>
        <taxon>Ascomycota</taxon>
        <taxon>Pezizomycotina</taxon>
        <taxon>Sordariomycetes</taxon>
        <taxon>Hypocreomycetidae</taxon>
        <taxon>Hypocreales</taxon>
        <taxon>Clavicipitaceae</taxon>
        <taxon>Metarhizium</taxon>
    </lineage>
</organism>
<dbReference type="OrthoDB" id="272271at2759"/>
<evidence type="ECO:0000313" key="5">
    <source>
        <dbReference type="Proteomes" id="UP000030151"/>
    </source>
</evidence>
<dbReference type="FunFam" id="3.60.130.10:FF:000011">
    <property type="entry name" value="Taurine catabolism dioxygenase TauD"/>
    <property type="match status" value="1"/>
</dbReference>
<dbReference type="Gene3D" id="3.60.130.10">
    <property type="entry name" value="Clavaminate synthase-like"/>
    <property type="match status" value="1"/>
</dbReference>
<sequence>MATAAANRTGPPGQPDIAYTPNWDTYQERIKRRQETEKINGTLPDGFPQKLESSLAWTGATVTDQYDWSYELNQSELEEIQEALDYFKSQNKSLGDISQLTFPLPKLHPRLRSISADVHNGHGFKVVRGIPIDKYTREENVIIYAGIASHVANIRGRQDHEHNGRPADVVLAHVKDLSTHADAKNIGSPAYTTEKQVFHTDAGDVIALFALAAADEGGESFLSSSWTVYNELAATRPDLIRTLAEPWDVDEADESSEFLTSCRFGKTGPPGYTPRPLLYHQPAGEKGPERVIIQYARRSFTGYWGLPRSADIPAITEAQAEALDAVHFTAEKHALALEFRPGDIQFVNNLSIFHARGGFRDSLEKQRHLIRLWLRDEELHWDTPAALQSRWDRVYGNVTAETQVFPLEPSIRSASSGIKTKQDALPLSSAAVAISA</sequence>
<dbReference type="EMBL" id="JELW01000027">
    <property type="protein sequence ID" value="EXU98398.1"/>
    <property type="molecule type" value="Genomic_DNA"/>
</dbReference>
<evidence type="ECO:0000313" key="4">
    <source>
        <dbReference type="EMBL" id="EXU98398.1"/>
    </source>
</evidence>
<dbReference type="Proteomes" id="UP000030151">
    <property type="component" value="Unassembled WGS sequence"/>
</dbReference>